<comment type="caution">
    <text evidence="1">The sequence shown here is derived from an EMBL/GenBank/DDBJ whole genome shotgun (WGS) entry which is preliminary data.</text>
</comment>
<evidence type="ECO:0000313" key="2">
    <source>
        <dbReference type="Proteomes" id="UP001430953"/>
    </source>
</evidence>
<evidence type="ECO:0000313" key="1">
    <source>
        <dbReference type="EMBL" id="KAL0129084.1"/>
    </source>
</evidence>
<name>A0AAW2GLI0_9HYME</name>
<dbReference type="Proteomes" id="UP001430953">
    <property type="component" value="Unassembled WGS sequence"/>
</dbReference>
<accession>A0AAW2GLI0</accession>
<gene>
    <name evidence="1" type="ORF">PUN28_004043</name>
</gene>
<keyword evidence="2" id="KW-1185">Reference proteome</keyword>
<sequence>MRFVESAKIAGLEKKNKVKSRSTNEKFYEIVARNGCTPEL</sequence>
<dbReference type="EMBL" id="JADYXP020000003">
    <property type="protein sequence ID" value="KAL0129084.1"/>
    <property type="molecule type" value="Genomic_DNA"/>
</dbReference>
<reference evidence="1 2" key="1">
    <citation type="submission" date="2023-03" db="EMBL/GenBank/DDBJ databases">
        <title>High recombination rates correlate with genetic variation in Cardiocondyla obscurior ants.</title>
        <authorList>
            <person name="Errbii M."/>
        </authorList>
    </citation>
    <scope>NUCLEOTIDE SEQUENCE [LARGE SCALE GENOMIC DNA]</scope>
    <source>
        <strain evidence="1">Alpha-2009</strain>
        <tissue evidence="1">Whole body</tissue>
    </source>
</reference>
<protein>
    <submittedName>
        <fullName evidence="1">Uncharacterized protein</fullName>
    </submittedName>
</protein>
<organism evidence="1 2">
    <name type="scientific">Cardiocondyla obscurior</name>
    <dbReference type="NCBI Taxonomy" id="286306"/>
    <lineage>
        <taxon>Eukaryota</taxon>
        <taxon>Metazoa</taxon>
        <taxon>Ecdysozoa</taxon>
        <taxon>Arthropoda</taxon>
        <taxon>Hexapoda</taxon>
        <taxon>Insecta</taxon>
        <taxon>Pterygota</taxon>
        <taxon>Neoptera</taxon>
        <taxon>Endopterygota</taxon>
        <taxon>Hymenoptera</taxon>
        <taxon>Apocrita</taxon>
        <taxon>Aculeata</taxon>
        <taxon>Formicoidea</taxon>
        <taxon>Formicidae</taxon>
        <taxon>Myrmicinae</taxon>
        <taxon>Cardiocondyla</taxon>
    </lineage>
</organism>
<proteinExistence type="predicted"/>
<dbReference type="AlphaFoldDB" id="A0AAW2GLI0"/>